<dbReference type="KEGG" id="cam:101512204"/>
<evidence type="ECO:0000313" key="2">
    <source>
        <dbReference type="RefSeq" id="XP_027189267.1"/>
    </source>
</evidence>
<dbReference type="AlphaFoldDB" id="A0A3Q7YA07"/>
<name>A0A3Q7YA07_CICAR</name>
<sequence length="116" mass="13630">MIKDDDDIVMNKEEEYDDLIMNKEVEDGDDCIMIKDDGDIIMNKEVCDLIMNKEEEDGDLIMNKEEEDGDQNIIEPELFAMQLKSVNEGCLIEEEDVPMISNDFYKYLLLENFYIK</sequence>
<keyword evidence="1" id="KW-1185">Reference proteome</keyword>
<organism evidence="1 2">
    <name type="scientific">Cicer arietinum</name>
    <name type="common">Chickpea</name>
    <name type="synonym">Garbanzo</name>
    <dbReference type="NCBI Taxonomy" id="3827"/>
    <lineage>
        <taxon>Eukaryota</taxon>
        <taxon>Viridiplantae</taxon>
        <taxon>Streptophyta</taxon>
        <taxon>Embryophyta</taxon>
        <taxon>Tracheophyta</taxon>
        <taxon>Spermatophyta</taxon>
        <taxon>Magnoliopsida</taxon>
        <taxon>eudicotyledons</taxon>
        <taxon>Gunneridae</taxon>
        <taxon>Pentapetalae</taxon>
        <taxon>rosids</taxon>
        <taxon>fabids</taxon>
        <taxon>Fabales</taxon>
        <taxon>Fabaceae</taxon>
        <taxon>Papilionoideae</taxon>
        <taxon>50 kb inversion clade</taxon>
        <taxon>NPAAA clade</taxon>
        <taxon>Hologalegina</taxon>
        <taxon>IRL clade</taxon>
        <taxon>Cicereae</taxon>
        <taxon>Cicer</taxon>
    </lineage>
</organism>
<dbReference type="RefSeq" id="XP_027189267.1">
    <property type="nucleotide sequence ID" value="XM_027333466.1"/>
</dbReference>
<accession>A0A3Q7YA07</accession>
<gene>
    <name evidence="2" type="primary">LOC101512204</name>
</gene>
<reference evidence="1" key="1">
    <citation type="journal article" date="2013" name="Nat. Biotechnol.">
        <title>Draft genome sequence of chickpea (Cicer arietinum) provides a resource for trait improvement.</title>
        <authorList>
            <person name="Varshney R.K."/>
            <person name="Song C."/>
            <person name="Saxena R.K."/>
            <person name="Azam S."/>
            <person name="Yu S."/>
            <person name="Sharpe A.G."/>
            <person name="Cannon S."/>
            <person name="Baek J."/>
            <person name="Rosen B.D."/>
            <person name="Tar'an B."/>
            <person name="Millan T."/>
            <person name="Zhang X."/>
            <person name="Ramsay L.D."/>
            <person name="Iwata A."/>
            <person name="Wang Y."/>
            <person name="Nelson W."/>
            <person name="Farmer A.D."/>
            <person name="Gaur P.M."/>
            <person name="Soderlund C."/>
            <person name="Penmetsa R.V."/>
            <person name="Xu C."/>
            <person name="Bharti A.K."/>
            <person name="He W."/>
            <person name="Winter P."/>
            <person name="Zhao S."/>
            <person name="Hane J.K."/>
            <person name="Carrasquilla-Garcia N."/>
            <person name="Condie J.A."/>
            <person name="Upadhyaya H.D."/>
            <person name="Luo M.C."/>
            <person name="Thudi M."/>
            <person name="Gowda C.L."/>
            <person name="Singh N.P."/>
            <person name="Lichtenzveig J."/>
            <person name="Gali K.K."/>
            <person name="Rubio J."/>
            <person name="Nadarajan N."/>
            <person name="Dolezel J."/>
            <person name="Bansal K.C."/>
            <person name="Xu X."/>
            <person name="Edwards D."/>
            <person name="Zhang G."/>
            <person name="Kahl G."/>
            <person name="Gil J."/>
            <person name="Singh K.B."/>
            <person name="Datta S.K."/>
            <person name="Jackson S.A."/>
            <person name="Wang J."/>
            <person name="Cook D.R."/>
        </authorList>
    </citation>
    <scope>NUCLEOTIDE SEQUENCE [LARGE SCALE GENOMIC DNA]</scope>
    <source>
        <strain evidence="1">cv. CDC Frontier</strain>
    </source>
</reference>
<dbReference type="OrthoDB" id="10627374at2759"/>
<reference evidence="2" key="2">
    <citation type="submission" date="2025-08" db="UniProtKB">
        <authorList>
            <consortium name="RefSeq"/>
        </authorList>
    </citation>
    <scope>IDENTIFICATION</scope>
    <source>
        <tissue evidence="2">Etiolated seedlings</tissue>
    </source>
</reference>
<evidence type="ECO:0000313" key="1">
    <source>
        <dbReference type="Proteomes" id="UP000087171"/>
    </source>
</evidence>
<protein>
    <submittedName>
        <fullName evidence="2">Uncharacterized protein LOC101512204</fullName>
    </submittedName>
</protein>
<dbReference type="Proteomes" id="UP000087171">
    <property type="component" value="Chromosome Ca4"/>
</dbReference>
<proteinExistence type="predicted"/>